<gene>
    <name evidence="1" type="ORF">FYW06_09045</name>
</gene>
<dbReference type="Proteomes" id="UP000325411">
    <property type="component" value="Unassembled WGS sequence"/>
</dbReference>
<dbReference type="AlphaFoldDB" id="A0A5M9GZ21"/>
<sequence length="169" mass="19865">MKESERASVMGIDNVRKFLDSLNEEEKKEVVIQISKKYRYERSRKTKGQIETAMMNFIMGKNTTVEYLEVFLECIEKVFNVSVINILQGKFEMNQVDGKDLLMKEISNTSFPLHIQSHLNDEYIRKEVQGVFWNIINLCGREESIGKKKFGENLHDVNRFLNLCLKNYN</sequence>
<evidence type="ECO:0000313" key="2">
    <source>
        <dbReference type="Proteomes" id="UP000325411"/>
    </source>
</evidence>
<comment type="caution">
    <text evidence="1">The sequence shown here is derived from an EMBL/GenBank/DDBJ whole genome shotgun (WGS) entry which is preliminary data.</text>
</comment>
<organism evidence="1 2">
    <name type="scientific">Bacillus paranthracis</name>
    <dbReference type="NCBI Taxonomy" id="2026186"/>
    <lineage>
        <taxon>Bacteria</taxon>
        <taxon>Bacillati</taxon>
        <taxon>Bacillota</taxon>
        <taxon>Bacilli</taxon>
        <taxon>Bacillales</taxon>
        <taxon>Bacillaceae</taxon>
        <taxon>Bacillus</taxon>
        <taxon>Bacillus cereus group</taxon>
    </lineage>
</organism>
<evidence type="ECO:0000313" key="1">
    <source>
        <dbReference type="EMBL" id="KAA8479015.1"/>
    </source>
</evidence>
<reference evidence="1 2" key="1">
    <citation type="submission" date="2019-09" db="EMBL/GenBank/DDBJ databases">
        <authorList>
            <person name="Geng P."/>
            <person name="Wan X."/>
            <person name="Zhou G."/>
            <person name="Yuan Z."/>
            <person name="Hu X."/>
        </authorList>
    </citation>
    <scope>NUCLEOTIDE SEQUENCE [LARGE SCALE GENOMIC DNA]</scope>
    <source>
        <strain evidence="1 2">EFR-4</strain>
    </source>
</reference>
<name>A0A5M9GZ21_9BACI</name>
<dbReference type="RefSeq" id="WP_153623467.1">
    <property type="nucleotide sequence ID" value="NZ_CP064079.1"/>
</dbReference>
<dbReference type="EMBL" id="VXCE01000004">
    <property type="protein sequence ID" value="KAA8479015.1"/>
    <property type="molecule type" value="Genomic_DNA"/>
</dbReference>
<accession>A0A5M9GZ21</accession>
<proteinExistence type="predicted"/>
<protein>
    <submittedName>
        <fullName evidence="1">Uncharacterized protein</fullName>
    </submittedName>
</protein>